<evidence type="ECO:0000313" key="3">
    <source>
        <dbReference type="EMBL" id="EIG54733.1"/>
    </source>
</evidence>
<sequence length="196" mass="20719">MLWPPGRYGRRPAGSPGGDPSPVNRKPVAALPTGTGAACPPRGGGPRSACLIFFADRQNHHGYCRKNAYLEAPGPQKRATIQPDRIRFEDRSMQKKILALCLCSLLLSASAAFAQPRWGPRPYGPGPGVGAALGAGIVGGVIGGMLAAPYSAPPPPVYVAPPPVYVAPPAYYPPPPGYYYPPPPPGYYYPPPPPRW</sequence>
<proteinExistence type="predicted"/>
<organism evidence="3">
    <name type="scientific">Desulfovibrio sp. U5L</name>
    <dbReference type="NCBI Taxonomy" id="596152"/>
    <lineage>
        <taxon>Bacteria</taxon>
        <taxon>Pseudomonadati</taxon>
        <taxon>Thermodesulfobacteriota</taxon>
        <taxon>Desulfovibrionia</taxon>
        <taxon>Desulfovibrionales</taxon>
        <taxon>Desulfovibrionaceae</taxon>
        <taxon>Desulfovibrio</taxon>
    </lineage>
</organism>
<feature type="transmembrane region" description="Helical" evidence="2">
    <location>
        <begin position="128"/>
        <end position="148"/>
    </location>
</feature>
<keyword evidence="2" id="KW-0472">Membrane</keyword>
<dbReference type="AlphaFoldDB" id="I2Q4M7"/>
<feature type="region of interest" description="Disordered" evidence="1">
    <location>
        <begin position="1"/>
        <end position="43"/>
    </location>
</feature>
<dbReference type="HOGENOM" id="CLU_1388323_0_0_7"/>
<accession>I2Q4M7</accession>
<dbReference type="STRING" id="596152.DesU5LDRAFT_3098"/>
<feature type="compositionally biased region" description="Low complexity" evidence="1">
    <location>
        <begin position="32"/>
        <end position="41"/>
    </location>
</feature>
<dbReference type="EMBL" id="JH600068">
    <property type="protein sequence ID" value="EIG54733.1"/>
    <property type="molecule type" value="Genomic_DNA"/>
</dbReference>
<protein>
    <submittedName>
        <fullName evidence="3">Uncharacterized protein</fullName>
    </submittedName>
</protein>
<name>I2Q4M7_9BACT</name>
<keyword evidence="2" id="KW-0812">Transmembrane</keyword>
<evidence type="ECO:0000256" key="1">
    <source>
        <dbReference type="SAM" id="MobiDB-lite"/>
    </source>
</evidence>
<keyword evidence="2" id="KW-1133">Transmembrane helix</keyword>
<gene>
    <name evidence="3" type="ORF">DesU5LDRAFT_3098</name>
</gene>
<evidence type="ECO:0000256" key="2">
    <source>
        <dbReference type="SAM" id="Phobius"/>
    </source>
</evidence>
<feature type="transmembrane region" description="Helical" evidence="2">
    <location>
        <begin position="97"/>
        <end position="116"/>
    </location>
</feature>
<reference evidence="3" key="1">
    <citation type="submission" date="2011-11" db="EMBL/GenBank/DDBJ databases">
        <title>Improved High-Quality Draft sequence of Desulfovibrio sp. U5L.</title>
        <authorList>
            <consortium name="US DOE Joint Genome Institute"/>
            <person name="Lucas S."/>
            <person name="Han J."/>
            <person name="Lapidus A."/>
            <person name="Cheng J.-F."/>
            <person name="Goodwin L."/>
            <person name="Pitluck S."/>
            <person name="Peters L."/>
            <person name="Ovchinnikova G."/>
            <person name="Held B."/>
            <person name="Detter J.C."/>
            <person name="Han C."/>
            <person name="Tapia R."/>
            <person name="Land M."/>
            <person name="Hauser L."/>
            <person name="Kyrpides N."/>
            <person name="Ivanova N."/>
            <person name="Pagani I."/>
            <person name="Gabster J."/>
            <person name="Walker C."/>
            <person name="Stolyar S."/>
            <person name="Stahl D."/>
            <person name="Arkin A."/>
            <person name="Dehal P."/>
            <person name="Hazen T."/>
            <person name="Woyke T."/>
        </authorList>
    </citation>
    <scope>NUCLEOTIDE SEQUENCE [LARGE SCALE GENOMIC DNA]</scope>
    <source>
        <strain evidence="3">U5L</strain>
    </source>
</reference>